<evidence type="ECO:0000313" key="6">
    <source>
        <dbReference type="EMBL" id="PWU69482.1"/>
    </source>
</evidence>
<dbReference type="GO" id="GO:0043190">
    <property type="term" value="C:ATP-binding cassette (ABC) transporter complex"/>
    <property type="evidence" value="ECO:0007669"/>
    <property type="project" value="InterPro"/>
</dbReference>
<evidence type="ECO:0000313" key="7">
    <source>
        <dbReference type="Proteomes" id="UP000245624"/>
    </source>
</evidence>
<evidence type="ECO:0000256" key="3">
    <source>
        <dbReference type="ARBA" id="ARBA00022729"/>
    </source>
</evidence>
<name>A0A317L118_9BACI</name>
<comment type="caution">
    <text evidence="6">The sequence shown here is derived from an EMBL/GenBank/DDBJ whole genome shotgun (WGS) entry which is preliminary data.</text>
</comment>
<dbReference type="InterPro" id="IPR030678">
    <property type="entry name" value="Peptide/Ni-bd"/>
</dbReference>
<dbReference type="RefSeq" id="WP_109983714.1">
    <property type="nucleotide sequence ID" value="NZ_QGTD01000005.1"/>
</dbReference>
<dbReference type="GO" id="GO:1904680">
    <property type="term" value="F:peptide transmembrane transporter activity"/>
    <property type="evidence" value="ECO:0007669"/>
    <property type="project" value="TreeGrafter"/>
</dbReference>
<sequence>MRSFRFISIFLVIICMLAACSQKETAQSKEEQHNPETLTLAIGGEPEAGFDPTTGWGRYGSPLFQSTLLKRDQDLEITTDLAKDYQVSGDGLHWTVQLREDVVFSDGEELTAEDVSFTYETAMQAQSVVDLSNLKKIEVKSEDEVVFHLEKPQSTFITTLLTLGIVPKHAYGNDYAENPIGTGPYQMVEWRKGEQLIVEKNPNYYGEEPEFKRLTFLFIEEDQALAAAKTGIVDVLSVPATLAEQNISGMNRLSFKSVDNRGVMLPIPEPYENEAGERVGNEVTSDLYIRQAMNYAVDRQAIVDGVLNGEGTKSFSSVDGLPWGNEDAVVEYDVEKAKQLMQEGGWKKGTDGIYQKDEIKASFTLYYPTGDQLRQSLSLVFAEMMNEFGIEVKPEGKSWNDLEKVMHANPVMMGWGSHDPVELYYLFSSKMQGVEYYNSNYYANQTIDQYFQKAIQETSQEKANEYWKKIQWDGKTGVSAKGDAPWVWLVNIHHIYYVKEGLDIGDQKVQPHGHGWPITDFITEWKWKN</sequence>
<dbReference type="GO" id="GO:0042597">
    <property type="term" value="C:periplasmic space"/>
    <property type="evidence" value="ECO:0007669"/>
    <property type="project" value="UniProtKB-ARBA"/>
</dbReference>
<dbReference type="Proteomes" id="UP000245624">
    <property type="component" value="Unassembled WGS sequence"/>
</dbReference>
<dbReference type="PROSITE" id="PS51257">
    <property type="entry name" value="PROKAR_LIPOPROTEIN"/>
    <property type="match status" value="1"/>
</dbReference>
<feature type="chain" id="PRO_5038829650" evidence="4">
    <location>
        <begin position="27"/>
        <end position="529"/>
    </location>
</feature>
<feature type="domain" description="Solute-binding protein family 5" evidence="5">
    <location>
        <begin position="76"/>
        <end position="429"/>
    </location>
</feature>
<comment type="similarity">
    <text evidence="1">Belongs to the bacterial solute-binding protein 5 family.</text>
</comment>
<dbReference type="InterPro" id="IPR000914">
    <property type="entry name" value="SBP_5_dom"/>
</dbReference>
<dbReference type="GO" id="GO:0015833">
    <property type="term" value="P:peptide transport"/>
    <property type="evidence" value="ECO:0007669"/>
    <property type="project" value="TreeGrafter"/>
</dbReference>
<organism evidence="6 7">
    <name type="scientific">Gracilibacillus dipsosauri</name>
    <dbReference type="NCBI Taxonomy" id="178340"/>
    <lineage>
        <taxon>Bacteria</taxon>
        <taxon>Bacillati</taxon>
        <taxon>Bacillota</taxon>
        <taxon>Bacilli</taxon>
        <taxon>Bacillales</taxon>
        <taxon>Bacillaceae</taxon>
        <taxon>Gracilibacillus</taxon>
    </lineage>
</organism>
<keyword evidence="2" id="KW-0813">Transport</keyword>
<dbReference type="SUPFAM" id="SSF53850">
    <property type="entry name" value="Periplasmic binding protein-like II"/>
    <property type="match status" value="1"/>
</dbReference>
<evidence type="ECO:0000259" key="5">
    <source>
        <dbReference type="Pfam" id="PF00496"/>
    </source>
</evidence>
<dbReference type="InterPro" id="IPR039424">
    <property type="entry name" value="SBP_5"/>
</dbReference>
<dbReference type="AlphaFoldDB" id="A0A317L118"/>
<dbReference type="PIRSF" id="PIRSF002741">
    <property type="entry name" value="MppA"/>
    <property type="match status" value="1"/>
</dbReference>
<dbReference type="OrthoDB" id="9796817at2"/>
<dbReference type="EMBL" id="QGTD01000005">
    <property type="protein sequence ID" value="PWU69482.1"/>
    <property type="molecule type" value="Genomic_DNA"/>
</dbReference>
<protein>
    <submittedName>
        <fullName evidence="6">Nickel ABC transporter substrate-binding protein</fullName>
    </submittedName>
</protein>
<dbReference type="PANTHER" id="PTHR30290:SF9">
    <property type="entry name" value="OLIGOPEPTIDE-BINDING PROTEIN APPA"/>
    <property type="match status" value="1"/>
</dbReference>
<keyword evidence="7" id="KW-1185">Reference proteome</keyword>
<dbReference type="Gene3D" id="3.10.105.10">
    <property type="entry name" value="Dipeptide-binding Protein, Domain 3"/>
    <property type="match status" value="1"/>
</dbReference>
<dbReference type="PANTHER" id="PTHR30290">
    <property type="entry name" value="PERIPLASMIC BINDING COMPONENT OF ABC TRANSPORTER"/>
    <property type="match status" value="1"/>
</dbReference>
<dbReference type="CDD" id="cd08518">
    <property type="entry name" value="PBP2_NikA_DppA_OppA_like_19"/>
    <property type="match status" value="1"/>
</dbReference>
<accession>A0A317L118</accession>
<evidence type="ECO:0000256" key="1">
    <source>
        <dbReference type="ARBA" id="ARBA00005695"/>
    </source>
</evidence>
<dbReference type="Gene3D" id="3.40.190.10">
    <property type="entry name" value="Periplasmic binding protein-like II"/>
    <property type="match status" value="1"/>
</dbReference>
<evidence type="ECO:0000256" key="4">
    <source>
        <dbReference type="SAM" id="SignalP"/>
    </source>
</evidence>
<proteinExistence type="inferred from homology"/>
<dbReference type="Pfam" id="PF00496">
    <property type="entry name" value="SBP_bac_5"/>
    <property type="match status" value="1"/>
</dbReference>
<gene>
    <name evidence="6" type="ORF">DLJ74_05795</name>
</gene>
<feature type="signal peptide" evidence="4">
    <location>
        <begin position="1"/>
        <end position="26"/>
    </location>
</feature>
<keyword evidence="3 4" id="KW-0732">Signal</keyword>
<evidence type="ECO:0000256" key="2">
    <source>
        <dbReference type="ARBA" id="ARBA00022448"/>
    </source>
</evidence>
<reference evidence="6 7" key="1">
    <citation type="submission" date="2018-05" db="EMBL/GenBank/DDBJ databases">
        <title>Genomic analysis of Gracilibacillus dipsosauri DD1 reveals novel features of a salt-tolerant amylase.</title>
        <authorList>
            <person name="Deutch C.E."/>
            <person name="Yang S."/>
        </authorList>
    </citation>
    <scope>NUCLEOTIDE SEQUENCE [LARGE SCALE GENOMIC DNA]</scope>
    <source>
        <strain evidence="6 7">DD1</strain>
    </source>
</reference>